<feature type="domain" description="Solute-binding protein family 5" evidence="5">
    <location>
        <begin position="64"/>
        <end position="431"/>
    </location>
</feature>
<dbReference type="InterPro" id="IPR039424">
    <property type="entry name" value="SBP_5"/>
</dbReference>
<dbReference type="SUPFAM" id="SSF53850">
    <property type="entry name" value="Periplasmic binding protein-like II"/>
    <property type="match status" value="1"/>
</dbReference>
<organism evidence="6 7">
    <name type="scientific">Allopusillimonas soli</name>
    <dbReference type="NCBI Taxonomy" id="659016"/>
    <lineage>
        <taxon>Bacteria</taxon>
        <taxon>Pseudomonadati</taxon>
        <taxon>Pseudomonadota</taxon>
        <taxon>Betaproteobacteria</taxon>
        <taxon>Burkholderiales</taxon>
        <taxon>Alcaligenaceae</taxon>
        <taxon>Allopusillimonas</taxon>
    </lineage>
</organism>
<accession>A0A853F7G7</accession>
<dbReference type="Proteomes" id="UP000580517">
    <property type="component" value="Unassembled WGS sequence"/>
</dbReference>
<dbReference type="EMBL" id="JACCEW010000002">
    <property type="protein sequence ID" value="NYT36535.1"/>
    <property type="molecule type" value="Genomic_DNA"/>
</dbReference>
<evidence type="ECO:0000256" key="2">
    <source>
        <dbReference type="ARBA" id="ARBA00022448"/>
    </source>
</evidence>
<dbReference type="CDD" id="cd08498">
    <property type="entry name" value="PBP2_NikA_DppA_OppA_like_2"/>
    <property type="match status" value="1"/>
</dbReference>
<evidence type="ECO:0000256" key="3">
    <source>
        <dbReference type="ARBA" id="ARBA00022729"/>
    </source>
</evidence>
<dbReference type="GO" id="GO:0030288">
    <property type="term" value="C:outer membrane-bounded periplasmic space"/>
    <property type="evidence" value="ECO:0007669"/>
    <property type="project" value="UniProtKB-ARBA"/>
</dbReference>
<keyword evidence="3 4" id="KW-0732">Signal</keyword>
<feature type="chain" id="PRO_5032497977" evidence="4">
    <location>
        <begin position="23"/>
        <end position="525"/>
    </location>
</feature>
<dbReference type="PANTHER" id="PTHR30290:SF9">
    <property type="entry name" value="OLIGOPEPTIDE-BINDING PROTEIN APPA"/>
    <property type="match status" value="1"/>
</dbReference>
<evidence type="ECO:0000256" key="4">
    <source>
        <dbReference type="SAM" id="SignalP"/>
    </source>
</evidence>
<proteinExistence type="inferred from homology"/>
<dbReference type="PIRSF" id="PIRSF002741">
    <property type="entry name" value="MppA"/>
    <property type="match status" value="1"/>
</dbReference>
<evidence type="ECO:0000256" key="1">
    <source>
        <dbReference type="ARBA" id="ARBA00005695"/>
    </source>
</evidence>
<protein>
    <submittedName>
        <fullName evidence="6">ABC transporter substrate-binding protein</fullName>
    </submittedName>
</protein>
<dbReference type="Pfam" id="PF00496">
    <property type="entry name" value="SBP_bac_5"/>
    <property type="match status" value="1"/>
</dbReference>
<dbReference type="GO" id="GO:0015833">
    <property type="term" value="P:peptide transport"/>
    <property type="evidence" value="ECO:0007669"/>
    <property type="project" value="TreeGrafter"/>
</dbReference>
<dbReference type="OrthoDB" id="9801799at2"/>
<dbReference type="InterPro" id="IPR000914">
    <property type="entry name" value="SBP_5_dom"/>
</dbReference>
<dbReference type="AlphaFoldDB" id="A0A853F7G7"/>
<sequence length="525" mass="57582">MKRTLAGILAAGALALSAQAGAQTLTIGFADPLSSLDPQLNNFAGDRSSDLHFFSMLLQKRGTELTPDLAESWKVVDPNTWEFKLRPGVKWTDGQPLRPEDIVFSIKRAGHVPGSVASFGGFVRMIESVEQKGDDTIVVKTKTPSPNLPLNLASIHIVSKHVGETAKSEDYNSGKALVGTGPYKLVSYTPGDRVVMTRNDDFWDGPQPWEKVVYRYIANAASRTAALLSGDVDVIDKVSVSDLPRLKKAEDVSVYAYNGLRVMLLQPSFRKGPNPFLKDNSGKELPENPLLDVRVRKALSLAINRKAIADRIMQDTVTVANQWMPEGTFGYNPELKDIPYDPAKAKALLKEAGFPDGFQMTMHVPSDRYPLAPQTAQAAAQFWARIGVKTNVEVVPWAVYAGQARKNEYAMSMIAWGNGTGEASYALVNILATVSPEKGLGASNWGHYSSAKVDDYLRQATAEFDDAKREAVLRESAVAVRDDVGIIPLYHYKNIWAARKGLKVVPWTSDRTVAMMVTKIGDKQD</sequence>
<dbReference type="Gene3D" id="3.90.76.10">
    <property type="entry name" value="Dipeptide-binding Protein, Domain 1"/>
    <property type="match status" value="1"/>
</dbReference>
<feature type="signal peptide" evidence="4">
    <location>
        <begin position="1"/>
        <end position="22"/>
    </location>
</feature>
<comment type="caution">
    <text evidence="6">The sequence shown here is derived from an EMBL/GenBank/DDBJ whole genome shotgun (WGS) entry which is preliminary data.</text>
</comment>
<dbReference type="GO" id="GO:1904680">
    <property type="term" value="F:peptide transmembrane transporter activity"/>
    <property type="evidence" value="ECO:0007669"/>
    <property type="project" value="TreeGrafter"/>
</dbReference>
<reference evidence="6 7" key="1">
    <citation type="submission" date="2020-07" db="EMBL/GenBank/DDBJ databases">
        <title>Taxonomic revisions and descriptions of new bacterial species based on genomic comparisons in the high-G+C-content subgroup of the family Alcaligenaceae.</title>
        <authorList>
            <person name="Szabo A."/>
            <person name="Felfoldi T."/>
        </authorList>
    </citation>
    <scope>NUCLEOTIDE SEQUENCE [LARGE SCALE GENOMIC DNA]</scope>
    <source>
        <strain evidence="6 7">DSM 25264</strain>
    </source>
</reference>
<dbReference type="Gene3D" id="3.10.105.10">
    <property type="entry name" value="Dipeptide-binding Protein, Domain 3"/>
    <property type="match status" value="1"/>
</dbReference>
<dbReference type="RefSeq" id="WP_129968502.1">
    <property type="nucleotide sequence ID" value="NZ_JACCEW010000002.1"/>
</dbReference>
<dbReference type="GO" id="GO:0043190">
    <property type="term" value="C:ATP-binding cassette (ABC) transporter complex"/>
    <property type="evidence" value="ECO:0007669"/>
    <property type="project" value="InterPro"/>
</dbReference>
<name>A0A853F7G7_9BURK</name>
<evidence type="ECO:0000313" key="6">
    <source>
        <dbReference type="EMBL" id="NYT36535.1"/>
    </source>
</evidence>
<gene>
    <name evidence="6" type="ORF">H0A68_06585</name>
</gene>
<keyword evidence="7" id="KW-1185">Reference proteome</keyword>
<dbReference type="PANTHER" id="PTHR30290">
    <property type="entry name" value="PERIPLASMIC BINDING COMPONENT OF ABC TRANSPORTER"/>
    <property type="match status" value="1"/>
</dbReference>
<comment type="similarity">
    <text evidence="1">Belongs to the bacterial solute-binding protein 5 family.</text>
</comment>
<keyword evidence="2" id="KW-0813">Transport</keyword>
<evidence type="ECO:0000313" key="7">
    <source>
        <dbReference type="Proteomes" id="UP000580517"/>
    </source>
</evidence>
<evidence type="ECO:0000259" key="5">
    <source>
        <dbReference type="Pfam" id="PF00496"/>
    </source>
</evidence>
<dbReference type="InterPro" id="IPR030678">
    <property type="entry name" value="Peptide/Ni-bd"/>
</dbReference>
<dbReference type="Gene3D" id="3.40.190.10">
    <property type="entry name" value="Periplasmic binding protein-like II"/>
    <property type="match status" value="1"/>
</dbReference>